<feature type="transmembrane region" description="Helical" evidence="6">
    <location>
        <begin position="305"/>
        <end position="324"/>
    </location>
</feature>
<keyword evidence="4 6" id="KW-1133">Transmembrane helix</keyword>
<protein>
    <submittedName>
        <fullName evidence="7">Flippase</fullName>
    </submittedName>
</protein>
<dbReference type="InterPro" id="IPR002797">
    <property type="entry name" value="Polysacc_synth"/>
</dbReference>
<feature type="transmembrane region" description="Helical" evidence="6">
    <location>
        <begin position="57"/>
        <end position="79"/>
    </location>
</feature>
<gene>
    <name evidence="7" type="ORF">CUJ83_04110</name>
</gene>
<feature type="transmembrane region" description="Helical" evidence="6">
    <location>
        <begin position="457"/>
        <end position="476"/>
    </location>
</feature>
<keyword evidence="5 6" id="KW-0472">Membrane</keyword>
<evidence type="ECO:0000256" key="4">
    <source>
        <dbReference type="ARBA" id="ARBA00022989"/>
    </source>
</evidence>
<accession>A0AAP2W5C8</accession>
<feature type="transmembrane region" description="Helical" evidence="6">
    <location>
        <begin position="162"/>
        <end position="182"/>
    </location>
</feature>
<sequence length="498" mass="55062">MKRSRILKRFTGGLMGTAKKIAQNTFILMLAQIISTVFGFFYLVIIARYLGDAGFGVLSFALAVTGMFSVVADLGLSVLTTREIARNKSLAGKYIGNLTMVKLVLSVITFGLIFATVMILGYPQETVIVVCLVAISTILMTFTNLFYGIFQAYDEMKYQGVGQFLNSLIMFSGVVVVEQLGYGIIEFSLVYCIAAATVFIYSIATCARKFVAPRIEIDMKFIKPTFMEALPYGMSGLFVTIFYWIGSVMLSYMHGDEAVGWYNGAYRLILFILFIPTMVSVSIFPAMARLHVSSQDMLRFATDKYFKYMAVIALPMGVGTTLLADKIILTIFGSEYVNSIIVLQVLIWSAVFIFLGSAFARLLESSNMQMAVTKITATCMVLNITLNLILIPVYSYVGASVTTTITELISFVLCFYACIRLGKVGYAKNLKDISKPFIASLIMGASIYLLMDQSVFLLIPAAAVFYFVVLYVLGGFEDEDIVLFKSIIKKESPVADNK</sequence>
<keyword evidence="8" id="KW-1185">Reference proteome</keyword>
<feature type="transmembrane region" description="Helical" evidence="6">
    <location>
        <begin position="127"/>
        <end position="150"/>
    </location>
</feature>
<organism evidence="7 8">
    <name type="scientific">Methanooceanicella nereidis</name>
    <dbReference type="NCBI Taxonomy" id="2052831"/>
    <lineage>
        <taxon>Archaea</taxon>
        <taxon>Methanobacteriati</taxon>
        <taxon>Methanobacteriota</taxon>
        <taxon>Stenosarchaea group</taxon>
        <taxon>Methanomicrobia</taxon>
        <taxon>Methanocellales</taxon>
        <taxon>Methanocellaceae</taxon>
        <taxon>Methanooceanicella</taxon>
    </lineage>
</organism>
<evidence type="ECO:0000256" key="3">
    <source>
        <dbReference type="ARBA" id="ARBA00022692"/>
    </source>
</evidence>
<comment type="caution">
    <text evidence="7">The sequence shown here is derived from an EMBL/GenBank/DDBJ whole genome shotgun (WGS) entry which is preliminary data.</text>
</comment>
<dbReference type="EMBL" id="PGCK01000002">
    <property type="protein sequence ID" value="MCD1294178.1"/>
    <property type="molecule type" value="Genomic_DNA"/>
</dbReference>
<feature type="transmembrane region" description="Helical" evidence="6">
    <location>
        <begin position="188"/>
        <end position="211"/>
    </location>
</feature>
<dbReference type="AlphaFoldDB" id="A0AAP2W5C8"/>
<feature type="transmembrane region" description="Helical" evidence="6">
    <location>
        <begin position="336"/>
        <end position="363"/>
    </location>
</feature>
<feature type="transmembrane region" description="Helical" evidence="6">
    <location>
        <begin position="21"/>
        <end position="45"/>
    </location>
</feature>
<evidence type="ECO:0000256" key="2">
    <source>
        <dbReference type="ARBA" id="ARBA00022475"/>
    </source>
</evidence>
<dbReference type="CDD" id="cd13128">
    <property type="entry name" value="MATE_Wzx_like"/>
    <property type="match status" value="1"/>
</dbReference>
<feature type="transmembrane region" description="Helical" evidence="6">
    <location>
        <begin position="232"/>
        <end position="253"/>
    </location>
</feature>
<keyword evidence="2" id="KW-1003">Cell membrane</keyword>
<evidence type="ECO:0000313" key="8">
    <source>
        <dbReference type="Proteomes" id="UP001320159"/>
    </source>
</evidence>
<feature type="transmembrane region" description="Helical" evidence="6">
    <location>
        <begin position="100"/>
        <end position="121"/>
    </location>
</feature>
<dbReference type="PANTHER" id="PTHR30250:SF11">
    <property type="entry name" value="O-ANTIGEN TRANSPORTER-RELATED"/>
    <property type="match status" value="1"/>
</dbReference>
<feature type="transmembrane region" description="Helical" evidence="6">
    <location>
        <begin position="403"/>
        <end position="421"/>
    </location>
</feature>
<proteinExistence type="predicted"/>
<evidence type="ECO:0000313" key="7">
    <source>
        <dbReference type="EMBL" id="MCD1294178.1"/>
    </source>
</evidence>
<dbReference type="Proteomes" id="UP001320159">
    <property type="component" value="Unassembled WGS sequence"/>
</dbReference>
<reference evidence="7 8" key="1">
    <citation type="submission" date="2017-11" db="EMBL/GenBank/DDBJ databases">
        <title>Isolation and Characterization of Family Methanocellaceae Species from Potential Methane Hydrate Area Offshore Southwestern Taiwan.</title>
        <authorList>
            <person name="Zhang W.-L."/>
            <person name="Chen W.-C."/>
            <person name="Lai M.-C."/>
            <person name="Chen S.-C."/>
        </authorList>
    </citation>
    <scope>NUCLEOTIDE SEQUENCE [LARGE SCALE GENOMIC DNA]</scope>
    <source>
        <strain evidence="7 8">CWC-04</strain>
    </source>
</reference>
<dbReference type="InterPro" id="IPR050833">
    <property type="entry name" value="Poly_Biosynth_Transport"/>
</dbReference>
<evidence type="ECO:0000256" key="5">
    <source>
        <dbReference type="ARBA" id="ARBA00023136"/>
    </source>
</evidence>
<dbReference type="GO" id="GO:0005886">
    <property type="term" value="C:plasma membrane"/>
    <property type="evidence" value="ECO:0007669"/>
    <property type="project" value="UniProtKB-SubCell"/>
</dbReference>
<dbReference type="PANTHER" id="PTHR30250">
    <property type="entry name" value="PST FAMILY PREDICTED COLANIC ACID TRANSPORTER"/>
    <property type="match status" value="1"/>
</dbReference>
<dbReference type="Pfam" id="PF01943">
    <property type="entry name" value="Polysacc_synt"/>
    <property type="match status" value="1"/>
</dbReference>
<keyword evidence="3 6" id="KW-0812">Transmembrane</keyword>
<feature type="transmembrane region" description="Helical" evidence="6">
    <location>
        <begin position="265"/>
        <end position="284"/>
    </location>
</feature>
<name>A0AAP2W5C8_9EURY</name>
<comment type="subcellular location">
    <subcellularLocation>
        <location evidence="1">Cell membrane</location>
        <topology evidence="1">Multi-pass membrane protein</topology>
    </subcellularLocation>
</comment>
<evidence type="ECO:0000256" key="6">
    <source>
        <dbReference type="SAM" id="Phobius"/>
    </source>
</evidence>
<evidence type="ECO:0000256" key="1">
    <source>
        <dbReference type="ARBA" id="ARBA00004651"/>
    </source>
</evidence>
<feature type="transmembrane region" description="Helical" evidence="6">
    <location>
        <begin position="375"/>
        <end position="397"/>
    </location>
</feature>